<dbReference type="SUPFAM" id="SSF51695">
    <property type="entry name" value="PLC-like phosphodiesterases"/>
    <property type="match status" value="1"/>
</dbReference>
<dbReference type="AlphaFoldDB" id="A0A545TS00"/>
<feature type="domain" description="GP-PDE" evidence="1">
    <location>
        <begin position="1"/>
        <end position="240"/>
    </location>
</feature>
<dbReference type="NCBIfam" id="NF006989">
    <property type="entry name" value="PRK09454.1"/>
    <property type="match status" value="1"/>
</dbReference>
<dbReference type="InterPro" id="IPR017946">
    <property type="entry name" value="PLC-like_Pdiesterase_TIM-brl"/>
</dbReference>
<accession>A0A545TS00</accession>
<evidence type="ECO:0000259" key="1">
    <source>
        <dbReference type="PROSITE" id="PS51704"/>
    </source>
</evidence>
<reference evidence="2 3" key="1">
    <citation type="submission" date="2019-06" db="EMBL/GenBank/DDBJ databases">
        <title>Whole genome sequence for Rhodospirillaceae sp. R148.</title>
        <authorList>
            <person name="Wang G."/>
        </authorList>
    </citation>
    <scope>NUCLEOTIDE SEQUENCE [LARGE SCALE GENOMIC DNA]</scope>
    <source>
        <strain evidence="2 3">R148</strain>
    </source>
</reference>
<dbReference type="OrthoDB" id="9787897at2"/>
<comment type="caution">
    <text evidence="2">The sequence shown here is derived from an EMBL/GenBank/DDBJ whole genome shotgun (WGS) entry which is preliminary data.</text>
</comment>
<dbReference type="InterPro" id="IPR030395">
    <property type="entry name" value="GP_PDE_dom"/>
</dbReference>
<sequence length="241" mass="25655">MGHRGAAASAPENTLAGIRKAAAFGASWVEFDVKLTADRIPVLMHDDSLQRTTGDGRPAADVSLAEMKRLDAGSWFAADFAGETVPTLKETLVLLLELGMAANIEIKPSPGEDAETVTRTIAVLEQVWPGSASTSTPAPLMSSFSLESLKTLQEQSPNLPRGYLIEELPEDWQAVAERLGCATIHHYAKAVTAAQVAETKAAGYGLAVYTVNDPDQARELIDWGIDCLITDAPDVIARAIA</sequence>
<organism evidence="2 3">
    <name type="scientific">Denitrobaculum tricleocarpae</name>
    <dbReference type="NCBI Taxonomy" id="2591009"/>
    <lineage>
        <taxon>Bacteria</taxon>
        <taxon>Pseudomonadati</taxon>
        <taxon>Pseudomonadota</taxon>
        <taxon>Alphaproteobacteria</taxon>
        <taxon>Rhodospirillales</taxon>
        <taxon>Rhodospirillaceae</taxon>
        <taxon>Denitrobaculum</taxon>
    </lineage>
</organism>
<keyword evidence="2" id="KW-0378">Hydrolase</keyword>
<gene>
    <name evidence="2" type="primary">ugpQ</name>
    <name evidence="2" type="ORF">FKG95_14700</name>
</gene>
<protein>
    <submittedName>
        <fullName evidence="2">Glycerophosphodiester phosphodiesterase</fullName>
        <ecNumber evidence="2">3.1.4.46</ecNumber>
    </submittedName>
</protein>
<dbReference type="GO" id="GO:0008889">
    <property type="term" value="F:glycerophosphodiester phosphodiesterase activity"/>
    <property type="evidence" value="ECO:0007669"/>
    <property type="project" value="UniProtKB-EC"/>
</dbReference>
<dbReference type="EMBL" id="VHSH01000004">
    <property type="protein sequence ID" value="TQV79992.1"/>
    <property type="molecule type" value="Genomic_DNA"/>
</dbReference>
<dbReference type="PANTHER" id="PTHR46211">
    <property type="entry name" value="GLYCEROPHOSPHORYL DIESTER PHOSPHODIESTERASE"/>
    <property type="match status" value="1"/>
</dbReference>
<proteinExistence type="predicted"/>
<dbReference type="PANTHER" id="PTHR46211:SF1">
    <property type="entry name" value="GLYCEROPHOSPHODIESTER PHOSPHODIESTERASE, CYTOPLASMIC"/>
    <property type="match status" value="1"/>
</dbReference>
<dbReference type="EC" id="3.1.4.46" evidence="2"/>
<dbReference type="GO" id="GO:0006629">
    <property type="term" value="P:lipid metabolic process"/>
    <property type="evidence" value="ECO:0007669"/>
    <property type="project" value="InterPro"/>
</dbReference>
<dbReference type="Proteomes" id="UP000315252">
    <property type="component" value="Unassembled WGS sequence"/>
</dbReference>
<keyword evidence="3" id="KW-1185">Reference proteome</keyword>
<dbReference type="CDD" id="cd08562">
    <property type="entry name" value="GDPD_EcUgpQ_like"/>
    <property type="match status" value="1"/>
</dbReference>
<evidence type="ECO:0000313" key="3">
    <source>
        <dbReference type="Proteomes" id="UP000315252"/>
    </source>
</evidence>
<evidence type="ECO:0000313" key="2">
    <source>
        <dbReference type="EMBL" id="TQV79992.1"/>
    </source>
</evidence>
<dbReference type="Pfam" id="PF03009">
    <property type="entry name" value="GDPD"/>
    <property type="match status" value="1"/>
</dbReference>
<dbReference type="PROSITE" id="PS51704">
    <property type="entry name" value="GP_PDE"/>
    <property type="match status" value="1"/>
</dbReference>
<name>A0A545TS00_9PROT</name>
<dbReference type="Gene3D" id="3.20.20.190">
    <property type="entry name" value="Phosphatidylinositol (PI) phosphodiesterase"/>
    <property type="match status" value="1"/>
</dbReference>